<reference evidence="3" key="1">
    <citation type="submission" date="2022-11" db="UniProtKB">
        <authorList>
            <consortium name="WormBaseParasite"/>
        </authorList>
    </citation>
    <scope>IDENTIFICATION</scope>
</reference>
<accession>A0A915DCZ3</accession>
<keyword evidence="2" id="KW-1185">Reference proteome</keyword>
<evidence type="ECO:0000313" key="2">
    <source>
        <dbReference type="Proteomes" id="UP000887574"/>
    </source>
</evidence>
<proteinExistence type="predicted"/>
<evidence type="ECO:0000313" key="3">
    <source>
        <dbReference type="WBParaSite" id="jg17915"/>
    </source>
</evidence>
<name>A0A915DCZ3_9BILA</name>
<dbReference type="Gene3D" id="2.10.25.10">
    <property type="entry name" value="Laminin"/>
    <property type="match status" value="1"/>
</dbReference>
<evidence type="ECO:0000256" key="1">
    <source>
        <dbReference type="SAM" id="SignalP"/>
    </source>
</evidence>
<feature type="chain" id="PRO_5036745013" evidence="1">
    <location>
        <begin position="23"/>
        <end position="94"/>
    </location>
</feature>
<sequence>MTRSMLIGVLALLVIFVSHLETHIVLHCKPNEEYKSVCCPEHTCKSFSSGCIDPTCDPKNHSSLSGINYRCGCKDGFVRLYPTAECVSDNICKI</sequence>
<dbReference type="AlphaFoldDB" id="A0A915DCZ3"/>
<feature type="signal peptide" evidence="1">
    <location>
        <begin position="1"/>
        <end position="22"/>
    </location>
</feature>
<organism evidence="2 3">
    <name type="scientific">Ditylenchus dipsaci</name>
    <dbReference type="NCBI Taxonomy" id="166011"/>
    <lineage>
        <taxon>Eukaryota</taxon>
        <taxon>Metazoa</taxon>
        <taxon>Ecdysozoa</taxon>
        <taxon>Nematoda</taxon>
        <taxon>Chromadorea</taxon>
        <taxon>Rhabditida</taxon>
        <taxon>Tylenchina</taxon>
        <taxon>Tylenchomorpha</taxon>
        <taxon>Sphaerularioidea</taxon>
        <taxon>Anguinidae</taxon>
        <taxon>Anguininae</taxon>
        <taxon>Ditylenchus</taxon>
    </lineage>
</organism>
<protein>
    <submittedName>
        <fullName evidence="3">Uncharacterized protein</fullName>
    </submittedName>
</protein>
<keyword evidence="1" id="KW-0732">Signal</keyword>
<dbReference type="WBParaSite" id="jg17915">
    <property type="protein sequence ID" value="jg17915"/>
    <property type="gene ID" value="jg17915"/>
</dbReference>
<dbReference type="Proteomes" id="UP000887574">
    <property type="component" value="Unplaced"/>
</dbReference>